<evidence type="ECO:0000256" key="10">
    <source>
        <dbReference type="PIRNR" id="PIRNR017385"/>
    </source>
</evidence>
<comment type="similarity">
    <text evidence="3 10">Belongs to the cytochrome c oxidase bacterial subunit CtaF family.</text>
</comment>
<dbReference type="EC" id="7.1.1.9" evidence="10"/>
<dbReference type="Proteomes" id="UP000217210">
    <property type="component" value="Chromosome"/>
</dbReference>
<evidence type="ECO:0000256" key="7">
    <source>
        <dbReference type="ARBA" id="ARBA00022989"/>
    </source>
</evidence>
<evidence type="ECO:0000256" key="8">
    <source>
        <dbReference type="ARBA" id="ARBA00023136"/>
    </source>
</evidence>
<dbReference type="RefSeq" id="WP_095688066.1">
    <property type="nucleotide sequence ID" value="NZ_CP016779.1"/>
</dbReference>
<dbReference type="GO" id="GO:0022900">
    <property type="term" value="P:electron transport chain"/>
    <property type="evidence" value="ECO:0007669"/>
    <property type="project" value="InterPro"/>
</dbReference>
<dbReference type="Pfam" id="PF12270">
    <property type="entry name" value="Cyt_c_ox_IV"/>
    <property type="match status" value="1"/>
</dbReference>
<dbReference type="EMBL" id="CP016779">
    <property type="protein sequence ID" value="ASY23793.1"/>
    <property type="molecule type" value="Genomic_DNA"/>
</dbReference>
<comment type="function">
    <text evidence="1 10">Part of cytochrome c oxidase, its function is unknown.</text>
</comment>
<keyword evidence="4 10" id="KW-1003">Cell membrane</keyword>
<feature type="transmembrane region" description="Helical" evidence="11">
    <location>
        <begin position="6"/>
        <end position="23"/>
    </location>
</feature>
<name>A0A249L414_9ACTN</name>
<dbReference type="PIRSF" id="PIRSF017385">
    <property type="entry name" value="CtaF"/>
    <property type="match status" value="1"/>
</dbReference>
<keyword evidence="13" id="KW-1185">Reference proteome</keyword>
<dbReference type="KEGG" id="nab:B1sIIB91_02515"/>
<feature type="transmembrane region" description="Helical" evidence="11">
    <location>
        <begin position="30"/>
        <end position="51"/>
    </location>
</feature>
<sequence>MKTGWMLFVGLAIFYAILAVIYWQVGGEAVGITAISLSAGLSIIVGFYLWFTNRRLGNLLPEDNVQGEIADSAGELGFFSPHSWWPLPLALSICAVGTGLIIGWWLVLIAVGAMIISIIGLVLQYERPSNSVH</sequence>
<evidence type="ECO:0000256" key="1">
    <source>
        <dbReference type="ARBA" id="ARBA00002536"/>
    </source>
</evidence>
<evidence type="ECO:0000313" key="13">
    <source>
        <dbReference type="Proteomes" id="UP000217210"/>
    </source>
</evidence>
<dbReference type="GO" id="GO:0004129">
    <property type="term" value="F:cytochrome-c oxidase activity"/>
    <property type="evidence" value="ECO:0007669"/>
    <property type="project" value="UniProtKB-EC"/>
</dbReference>
<dbReference type="AlphaFoldDB" id="A0A249L414"/>
<evidence type="ECO:0000256" key="9">
    <source>
        <dbReference type="ARBA" id="ARBA00047816"/>
    </source>
</evidence>
<comment type="subcellular location">
    <subcellularLocation>
        <location evidence="2">Cell membrane</location>
        <topology evidence="2">Multi-pass membrane protein</topology>
    </subcellularLocation>
</comment>
<dbReference type="GO" id="GO:0005886">
    <property type="term" value="C:plasma membrane"/>
    <property type="evidence" value="ECO:0007669"/>
    <property type="project" value="UniProtKB-SubCell"/>
</dbReference>
<feature type="transmembrane region" description="Helical" evidence="11">
    <location>
        <begin position="90"/>
        <end position="123"/>
    </location>
</feature>
<gene>
    <name evidence="12" type="ORF">B1sIIB91_02515</name>
</gene>
<accession>A0A249L414</accession>
<keyword evidence="5 11" id="KW-0812">Transmembrane</keyword>
<organism evidence="12 13">
    <name type="scientific">Candidatus Nanopelagicus abundans</name>
    <dbReference type="NCBI Taxonomy" id="1884916"/>
    <lineage>
        <taxon>Bacteria</taxon>
        <taxon>Bacillati</taxon>
        <taxon>Actinomycetota</taxon>
        <taxon>Actinomycetes</taxon>
        <taxon>Candidatus Nanopelagicales</taxon>
        <taxon>Candidatus Nanopelagicaceae</taxon>
        <taxon>Candidatus Nanopelagicus</taxon>
    </lineage>
</organism>
<dbReference type="OrthoDB" id="5244617at2"/>
<reference evidence="12 13" key="1">
    <citation type="submission" date="2016-07" db="EMBL/GenBank/DDBJ databases">
        <title>High microdiversification within the ubiquitous acI lineage of Actinobacteria.</title>
        <authorList>
            <person name="Neuenschwander S.M."/>
            <person name="Salcher M."/>
            <person name="Ghai R."/>
            <person name="Pernthaler J."/>
        </authorList>
    </citation>
    <scope>NUCLEOTIDE SEQUENCE [LARGE SCALE GENOMIC DNA]</scope>
    <source>
        <strain evidence="12">MMS-IIB-91</strain>
    </source>
</reference>
<comment type="catalytic activity">
    <reaction evidence="9 10">
        <text>4 Fe(II)-[cytochrome c] + O2 + 8 H(+)(in) = 4 Fe(III)-[cytochrome c] + 2 H2O + 4 H(+)(out)</text>
        <dbReference type="Rhea" id="RHEA:11436"/>
        <dbReference type="Rhea" id="RHEA-COMP:10350"/>
        <dbReference type="Rhea" id="RHEA-COMP:14399"/>
        <dbReference type="ChEBI" id="CHEBI:15377"/>
        <dbReference type="ChEBI" id="CHEBI:15378"/>
        <dbReference type="ChEBI" id="CHEBI:15379"/>
        <dbReference type="ChEBI" id="CHEBI:29033"/>
        <dbReference type="ChEBI" id="CHEBI:29034"/>
        <dbReference type="EC" id="7.1.1.9"/>
    </reaction>
</comment>
<evidence type="ECO:0000256" key="11">
    <source>
        <dbReference type="SAM" id="Phobius"/>
    </source>
</evidence>
<evidence type="ECO:0000256" key="3">
    <source>
        <dbReference type="ARBA" id="ARBA00006870"/>
    </source>
</evidence>
<dbReference type="InterPro" id="IPR021050">
    <property type="entry name" value="Cyt_c_oxidase_su4_actinobac"/>
</dbReference>
<keyword evidence="7 11" id="KW-1133">Transmembrane helix</keyword>
<evidence type="ECO:0000256" key="6">
    <source>
        <dbReference type="ARBA" id="ARBA00022967"/>
    </source>
</evidence>
<keyword evidence="8 10" id="KW-0472">Membrane</keyword>
<evidence type="ECO:0000256" key="5">
    <source>
        <dbReference type="ARBA" id="ARBA00022692"/>
    </source>
</evidence>
<evidence type="ECO:0000256" key="2">
    <source>
        <dbReference type="ARBA" id="ARBA00004651"/>
    </source>
</evidence>
<keyword evidence="6 10" id="KW-1278">Translocase</keyword>
<comment type="subunit">
    <text evidence="10">Associates with subunits I, II and III to form cytochrome c oxidase.</text>
</comment>
<evidence type="ECO:0000256" key="4">
    <source>
        <dbReference type="ARBA" id="ARBA00022475"/>
    </source>
</evidence>
<evidence type="ECO:0000313" key="12">
    <source>
        <dbReference type="EMBL" id="ASY23793.1"/>
    </source>
</evidence>
<protein>
    <recommendedName>
        <fullName evidence="10">Cytochrome c oxidase polypeptide 4</fullName>
        <ecNumber evidence="10">7.1.1.9</ecNumber>
    </recommendedName>
    <alternativeName>
        <fullName evidence="10">Cytochrome aa3 subunit 4</fullName>
    </alternativeName>
    <alternativeName>
        <fullName evidence="10">Cytochrome c oxidase polypeptide IV</fullName>
    </alternativeName>
</protein>
<proteinExistence type="inferred from homology"/>